<proteinExistence type="predicted"/>
<dbReference type="Proteomes" id="UP000316639">
    <property type="component" value="Unassembled WGS sequence"/>
</dbReference>
<accession>A0A563EQD8</accession>
<keyword evidence="1" id="KW-1133">Transmembrane helix</keyword>
<dbReference type="PANTHER" id="PTHR34989:SF1">
    <property type="entry name" value="PROTEIN HDED"/>
    <property type="match status" value="1"/>
</dbReference>
<dbReference type="InterPro" id="IPR005325">
    <property type="entry name" value="DUF308_memb"/>
</dbReference>
<dbReference type="EMBL" id="VOBR01000015">
    <property type="protein sequence ID" value="TWP49590.1"/>
    <property type="molecule type" value="Genomic_DNA"/>
</dbReference>
<feature type="transmembrane region" description="Helical" evidence="1">
    <location>
        <begin position="85"/>
        <end position="105"/>
    </location>
</feature>
<evidence type="ECO:0000313" key="2">
    <source>
        <dbReference type="EMBL" id="TWP49590.1"/>
    </source>
</evidence>
<comment type="caution">
    <text evidence="2">The sequence shown here is derived from an EMBL/GenBank/DDBJ whole genome shotgun (WGS) entry which is preliminary data.</text>
</comment>
<evidence type="ECO:0000313" key="3">
    <source>
        <dbReference type="Proteomes" id="UP000316639"/>
    </source>
</evidence>
<name>A0A563EQD8_9PSEU</name>
<dbReference type="PANTHER" id="PTHR34989">
    <property type="entry name" value="PROTEIN HDED"/>
    <property type="match status" value="1"/>
</dbReference>
<dbReference type="RefSeq" id="WP_146354580.1">
    <property type="nucleotide sequence ID" value="NZ_VOBR01000015.1"/>
</dbReference>
<dbReference type="GO" id="GO:0005886">
    <property type="term" value="C:plasma membrane"/>
    <property type="evidence" value="ECO:0007669"/>
    <property type="project" value="TreeGrafter"/>
</dbReference>
<keyword evidence="1" id="KW-0812">Transmembrane</keyword>
<dbReference type="Pfam" id="PF03729">
    <property type="entry name" value="DUF308"/>
    <property type="match status" value="2"/>
</dbReference>
<keyword evidence="3" id="KW-1185">Reference proteome</keyword>
<feature type="transmembrane region" description="Helical" evidence="1">
    <location>
        <begin position="141"/>
        <end position="162"/>
    </location>
</feature>
<dbReference type="AlphaFoldDB" id="A0A563EQD8"/>
<organism evidence="2 3">
    <name type="scientific">Lentzea tibetensis</name>
    <dbReference type="NCBI Taxonomy" id="2591470"/>
    <lineage>
        <taxon>Bacteria</taxon>
        <taxon>Bacillati</taxon>
        <taxon>Actinomycetota</taxon>
        <taxon>Actinomycetes</taxon>
        <taxon>Pseudonocardiales</taxon>
        <taxon>Pseudonocardiaceae</taxon>
        <taxon>Lentzea</taxon>
    </lineage>
</organism>
<reference evidence="2 3" key="1">
    <citation type="submission" date="2019-07" db="EMBL/GenBank/DDBJ databases">
        <title>Lentzea xizangensis sp. nov., isolated from Qinghai-Tibetan Plateau Soils.</title>
        <authorList>
            <person name="Huang J."/>
        </authorList>
    </citation>
    <scope>NUCLEOTIDE SEQUENCE [LARGE SCALE GENOMIC DNA]</scope>
    <source>
        <strain evidence="2 3">FXJ1.1311</strain>
    </source>
</reference>
<sequence length="165" mass="16701">MIHVLRLTGATSILIGLVALAWPEPTLVITAYLFAAYLAATGLVQIAMAIGETAASTGRRALLGVLGAIAVVGGVLLFRSPLGSFTSVALLVGGWLFISGVLHLVTAMSISPAPNRPWTGASGVVGLLGGILVLLQPGISLLALTITFGAWLVLHGALLIAADVT</sequence>
<dbReference type="InterPro" id="IPR052712">
    <property type="entry name" value="Acid_resist_chaperone_HdeD"/>
</dbReference>
<feature type="transmembrane region" description="Helical" evidence="1">
    <location>
        <begin position="62"/>
        <end position="79"/>
    </location>
</feature>
<evidence type="ECO:0000256" key="1">
    <source>
        <dbReference type="SAM" id="Phobius"/>
    </source>
</evidence>
<keyword evidence="1" id="KW-0472">Membrane</keyword>
<feature type="transmembrane region" description="Helical" evidence="1">
    <location>
        <begin position="31"/>
        <end position="50"/>
    </location>
</feature>
<protein>
    <recommendedName>
        <fullName evidence="4">HdeD family acid-resistance protein</fullName>
    </recommendedName>
</protein>
<feature type="transmembrane region" description="Helical" evidence="1">
    <location>
        <begin position="117"/>
        <end position="135"/>
    </location>
</feature>
<gene>
    <name evidence="2" type="ORF">FKR81_23980</name>
</gene>
<evidence type="ECO:0008006" key="4">
    <source>
        <dbReference type="Google" id="ProtNLM"/>
    </source>
</evidence>